<gene>
    <name evidence="2" type="ORF">G1H11_06640</name>
</gene>
<dbReference type="InterPro" id="IPR051466">
    <property type="entry name" value="D-amino_acid_metab_enzyme"/>
</dbReference>
<dbReference type="Pfam" id="PF14031">
    <property type="entry name" value="D-ser_dehydrat"/>
    <property type="match status" value="1"/>
</dbReference>
<organism evidence="2 3">
    <name type="scientific">Phytoactinopolyspora alkaliphila</name>
    <dbReference type="NCBI Taxonomy" id="1783498"/>
    <lineage>
        <taxon>Bacteria</taxon>
        <taxon>Bacillati</taxon>
        <taxon>Actinomycetota</taxon>
        <taxon>Actinomycetes</taxon>
        <taxon>Jiangellales</taxon>
        <taxon>Jiangellaceae</taxon>
        <taxon>Phytoactinopolyspora</taxon>
    </lineage>
</organism>
<comment type="caution">
    <text evidence="2">The sequence shown here is derived from an EMBL/GenBank/DDBJ whole genome shotgun (WGS) entry which is preliminary data.</text>
</comment>
<proteinExistence type="predicted"/>
<dbReference type="SUPFAM" id="SSF51419">
    <property type="entry name" value="PLP-binding barrel"/>
    <property type="match status" value="1"/>
</dbReference>
<dbReference type="InterPro" id="IPR026956">
    <property type="entry name" value="D-ser_dehydrat-like_dom"/>
</dbReference>
<dbReference type="PANTHER" id="PTHR28004:SF8">
    <property type="entry name" value="D-SERINE DEAMINASE"/>
    <property type="match status" value="1"/>
</dbReference>
<accession>A0A6N9YJ57</accession>
<dbReference type="Proteomes" id="UP000469185">
    <property type="component" value="Unassembled WGS sequence"/>
</dbReference>
<feature type="domain" description="D-serine dehydratase-like" evidence="1">
    <location>
        <begin position="312"/>
        <end position="420"/>
    </location>
</feature>
<dbReference type="SMART" id="SM01119">
    <property type="entry name" value="D-ser_dehydrat"/>
    <property type="match status" value="1"/>
</dbReference>
<dbReference type="Gene3D" id="3.20.20.10">
    <property type="entry name" value="Alanine racemase"/>
    <property type="match status" value="1"/>
</dbReference>
<dbReference type="EMBL" id="JAAGOB010000003">
    <property type="protein sequence ID" value="NED94987.1"/>
    <property type="molecule type" value="Genomic_DNA"/>
</dbReference>
<dbReference type="Gene3D" id="2.40.37.20">
    <property type="entry name" value="D-serine dehydratase-like domain"/>
    <property type="match status" value="1"/>
</dbReference>
<name>A0A6N9YJ57_9ACTN</name>
<evidence type="ECO:0000259" key="1">
    <source>
        <dbReference type="SMART" id="SM01119"/>
    </source>
</evidence>
<protein>
    <submittedName>
        <fullName evidence="2">Amino acid deaminase</fullName>
    </submittedName>
</protein>
<sequence length="433" mass="46828">MTRAEQEWSLDWRHKGFPPSAAGTPSSRIGAAGWRLLTDFTTPVAALKESALEHNLDVMRRYCSRNGVELAPHGKTTMSPDLIRRQLVHGAWGMTAATAWQARAMLEFGARRVLIANECLDPVGLRWLAERVRDDPGAEVLAFADSVAAVESMRAVLHGIPSAPPVPVLVEVGVDGGRAGARGVSAAVDVGRAVAAAPELSLAGVAGFEGVIGSSREPQVIDAVQGFLHGIRQTAERLMVAGAFREDHPVVLSAGGSAYFDQVVEVFTAERSRYRREVEVVLRSGCYLTHDHGVYQEASPLRTGGETDLRPAMEVWSRVLSTPEPGLAIIDAGKRDISTDGRMPTVLGRRRDGRYQEWVAEGETGSAGHGVVVDHFNDQHGFVHVKDGADDVLRVGDVVRLGISHPCTTFDKWRVIPVVDDDYLVIGAVRTIF</sequence>
<evidence type="ECO:0000313" key="2">
    <source>
        <dbReference type="EMBL" id="NED94987.1"/>
    </source>
</evidence>
<dbReference type="AlphaFoldDB" id="A0A6N9YJ57"/>
<dbReference type="InterPro" id="IPR042208">
    <property type="entry name" value="D-ser_dehydrat-like_sf"/>
</dbReference>
<dbReference type="RefSeq" id="WP_163817327.1">
    <property type="nucleotide sequence ID" value="NZ_JAAGOB010000003.1"/>
</dbReference>
<keyword evidence="3" id="KW-1185">Reference proteome</keyword>
<reference evidence="2 3" key="1">
    <citation type="submission" date="2020-02" db="EMBL/GenBank/DDBJ databases">
        <authorList>
            <person name="Li X.-J."/>
            <person name="Feng X.-M."/>
        </authorList>
    </citation>
    <scope>NUCLEOTIDE SEQUENCE [LARGE SCALE GENOMIC DNA]</scope>
    <source>
        <strain evidence="2 3">CGMCC 4.7225</strain>
    </source>
</reference>
<evidence type="ECO:0000313" key="3">
    <source>
        <dbReference type="Proteomes" id="UP000469185"/>
    </source>
</evidence>
<dbReference type="InterPro" id="IPR029066">
    <property type="entry name" value="PLP-binding_barrel"/>
</dbReference>
<dbReference type="PANTHER" id="PTHR28004">
    <property type="entry name" value="ZGC:162816-RELATED"/>
    <property type="match status" value="1"/>
</dbReference>